<name>A0A814W0F5_ADIRI</name>
<reference evidence="1" key="1">
    <citation type="submission" date="2021-02" db="EMBL/GenBank/DDBJ databases">
        <authorList>
            <person name="Nowell W R."/>
        </authorList>
    </citation>
    <scope>NUCLEOTIDE SEQUENCE</scope>
</reference>
<comment type="caution">
    <text evidence="1">The sequence shown here is derived from an EMBL/GenBank/DDBJ whole genome shotgun (WGS) entry which is preliminary data.</text>
</comment>
<dbReference type="Proteomes" id="UP000663828">
    <property type="component" value="Unassembled WGS sequence"/>
</dbReference>
<protein>
    <submittedName>
        <fullName evidence="1">Uncharacterized protein</fullName>
    </submittedName>
</protein>
<dbReference type="AlphaFoldDB" id="A0A814W0F5"/>
<gene>
    <name evidence="1" type="ORF">XAT740_LOCUS23483</name>
</gene>
<evidence type="ECO:0000313" key="1">
    <source>
        <dbReference type="EMBL" id="CAF1197587.1"/>
    </source>
</evidence>
<proteinExistence type="predicted"/>
<keyword evidence="2" id="KW-1185">Reference proteome</keyword>
<accession>A0A814W0F5</accession>
<sequence length="184" mass="20876">MLRMTNVDHKPIRLPPVYGFHSHPLLPLGQALEPILDISENFKDGEVITWWTVSSCSSSVDVKGKITVAYSSLADEKEIVLTLGTRLRVKSNALQHLLLNVVHLEEVTTNIEKESAVSRVVSNEDMLAKVMDDKRCSNIKLSDARTSLDTELRTYKVENYPNGDRYDITVQVPCKYKRRLLSYT</sequence>
<evidence type="ECO:0000313" key="2">
    <source>
        <dbReference type="Proteomes" id="UP000663828"/>
    </source>
</evidence>
<organism evidence="1 2">
    <name type="scientific">Adineta ricciae</name>
    <name type="common">Rotifer</name>
    <dbReference type="NCBI Taxonomy" id="249248"/>
    <lineage>
        <taxon>Eukaryota</taxon>
        <taxon>Metazoa</taxon>
        <taxon>Spiralia</taxon>
        <taxon>Gnathifera</taxon>
        <taxon>Rotifera</taxon>
        <taxon>Eurotatoria</taxon>
        <taxon>Bdelloidea</taxon>
        <taxon>Adinetida</taxon>
        <taxon>Adinetidae</taxon>
        <taxon>Adineta</taxon>
    </lineage>
</organism>
<dbReference type="EMBL" id="CAJNOR010001777">
    <property type="protein sequence ID" value="CAF1197587.1"/>
    <property type="molecule type" value="Genomic_DNA"/>
</dbReference>